<dbReference type="SUPFAM" id="SSF53448">
    <property type="entry name" value="Nucleotide-diphospho-sugar transferases"/>
    <property type="match status" value="1"/>
</dbReference>
<keyword evidence="1" id="KW-1133">Transmembrane helix</keyword>
<evidence type="ECO:0000313" key="4">
    <source>
        <dbReference type="Proteomes" id="UP000630528"/>
    </source>
</evidence>
<dbReference type="Pfam" id="PF00535">
    <property type="entry name" value="Glycos_transf_2"/>
    <property type="match status" value="1"/>
</dbReference>
<name>A0A934TTF9_9BURK</name>
<dbReference type="AlphaFoldDB" id="A0A934TTF9"/>
<keyword evidence="4" id="KW-1185">Reference proteome</keyword>
<comment type="caution">
    <text evidence="3">The sequence shown here is derived from an EMBL/GenBank/DDBJ whole genome shotgun (WGS) entry which is preliminary data.</text>
</comment>
<evidence type="ECO:0000313" key="3">
    <source>
        <dbReference type="EMBL" id="MBK6006691.1"/>
    </source>
</evidence>
<evidence type="ECO:0000259" key="2">
    <source>
        <dbReference type="Pfam" id="PF00535"/>
    </source>
</evidence>
<proteinExistence type="predicted"/>
<reference evidence="3" key="2">
    <citation type="submission" date="2021-01" db="EMBL/GenBank/DDBJ databases">
        <authorList>
            <person name="Kang M."/>
        </authorList>
    </citation>
    <scope>NUCLEOTIDE SEQUENCE</scope>
    <source>
        <strain evidence="3">KACC 17527</strain>
    </source>
</reference>
<keyword evidence="1" id="KW-0472">Membrane</keyword>
<dbReference type="InterPro" id="IPR029044">
    <property type="entry name" value="Nucleotide-diphossugar_trans"/>
</dbReference>
<evidence type="ECO:0000256" key="1">
    <source>
        <dbReference type="SAM" id="Phobius"/>
    </source>
</evidence>
<feature type="transmembrane region" description="Helical" evidence="1">
    <location>
        <begin position="284"/>
        <end position="302"/>
    </location>
</feature>
<dbReference type="PANTHER" id="PTHR43646">
    <property type="entry name" value="GLYCOSYLTRANSFERASE"/>
    <property type="match status" value="1"/>
</dbReference>
<reference evidence="3" key="1">
    <citation type="journal article" date="2012" name="J. Microbiol. Biotechnol.">
        <title>Ramlibacter ginsenosidimutans sp. nov., with ginsenoside-converting activity.</title>
        <authorList>
            <person name="Wang L."/>
            <person name="An D.S."/>
            <person name="Kim S.G."/>
            <person name="Jin F.X."/>
            <person name="Kim S.C."/>
            <person name="Lee S.T."/>
            <person name="Im W.T."/>
        </authorList>
    </citation>
    <scope>NUCLEOTIDE SEQUENCE</scope>
    <source>
        <strain evidence="3">KACC 17527</strain>
    </source>
</reference>
<accession>A0A934TTF9</accession>
<feature type="domain" description="Glycosyltransferase 2-like" evidence="2">
    <location>
        <begin position="20"/>
        <end position="173"/>
    </location>
</feature>
<dbReference type="Gene3D" id="3.90.550.10">
    <property type="entry name" value="Spore Coat Polysaccharide Biosynthesis Protein SpsA, Chain A"/>
    <property type="match status" value="1"/>
</dbReference>
<dbReference type="Proteomes" id="UP000630528">
    <property type="component" value="Unassembled WGS sequence"/>
</dbReference>
<protein>
    <submittedName>
        <fullName evidence="3">Glycosyltransferase</fullName>
    </submittedName>
</protein>
<dbReference type="InterPro" id="IPR001173">
    <property type="entry name" value="Glyco_trans_2-like"/>
</dbReference>
<dbReference type="PANTHER" id="PTHR43646:SF6">
    <property type="entry name" value="PRE-MYCOFACTOCIN GLYCOSYLTRANSFERASE"/>
    <property type="match status" value="1"/>
</dbReference>
<gene>
    <name evidence="3" type="ORF">JJB11_11365</name>
</gene>
<keyword evidence="1" id="KW-0812">Transmembrane</keyword>
<dbReference type="EMBL" id="JAEPWM010000004">
    <property type="protein sequence ID" value="MBK6006691.1"/>
    <property type="molecule type" value="Genomic_DNA"/>
</dbReference>
<sequence>MRTVIAAQPFSPIRSRCRVSVIIKAYNEERRIEQALRSSLAAVAEVGGEVILADGHSTDNTVAIASTLPVRIVRLLDGAERSCGIGPQLGFQHSFGEYVYVMDADMQLQPGFLRAALDYLDAHPQVAGVGGRIVEMNLHCMEYRERALRNAAHLAPGEVDRLDGGGLYRRGAVEQAGWLSDRNLHAYEEFDLAVRLRAAGWKLVRIPVDAVSHYGHDAPPYQLLLRRWRSKYVCGLGELLRGAAGRPHWWLVWRDLRELKLYVAVVAWWLVLLSSPAWPLPALARALAVLAVGLLPFAAIAAKKRSVTRAVYSVASWNLHAAGMVRGLFRPRTAPNLRIAVAVQHGQGLAANVPSLAPARSPAHDAPVFASTELPEHATSTVSD</sequence>
<organism evidence="3 4">
    <name type="scientific">Ramlibacter ginsenosidimutans</name>
    <dbReference type="NCBI Taxonomy" id="502333"/>
    <lineage>
        <taxon>Bacteria</taxon>
        <taxon>Pseudomonadati</taxon>
        <taxon>Pseudomonadota</taxon>
        <taxon>Betaproteobacteria</taxon>
        <taxon>Burkholderiales</taxon>
        <taxon>Comamonadaceae</taxon>
        <taxon>Ramlibacter</taxon>
    </lineage>
</organism>
<feature type="transmembrane region" description="Helical" evidence="1">
    <location>
        <begin position="259"/>
        <end position="278"/>
    </location>
</feature>